<keyword evidence="3" id="KW-1185">Reference proteome</keyword>
<dbReference type="SUPFAM" id="SSF63829">
    <property type="entry name" value="Calcium-dependent phosphotriesterase"/>
    <property type="match status" value="1"/>
</dbReference>
<dbReference type="Proteomes" id="UP001152755">
    <property type="component" value="Unassembled WGS sequence"/>
</dbReference>
<accession>A0A9X4M447</accession>
<dbReference type="RefSeq" id="WP_332520650.1">
    <property type="nucleotide sequence ID" value="NZ_JANRHA010000016.1"/>
</dbReference>
<keyword evidence="1" id="KW-0472">Membrane</keyword>
<evidence type="ECO:0000256" key="1">
    <source>
        <dbReference type="SAM" id="Phobius"/>
    </source>
</evidence>
<protein>
    <submittedName>
        <fullName evidence="2">Uncharacterized protein</fullName>
    </submittedName>
</protein>
<reference evidence="2" key="1">
    <citation type="submission" date="2022-08" db="EMBL/GenBank/DDBJ databases">
        <title>Genome analysis of Corynebacteriales strain.</title>
        <authorList>
            <person name="Lee S.D."/>
        </authorList>
    </citation>
    <scope>NUCLEOTIDE SEQUENCE</scope>
    <source>
        <strain evidence="2">D3-21</strain>
    </source>
</reference>
<gene>
    <name evidence="2" type="ORF">NVS88_19395</name>
</gene>
<sequence>MSDKRFEVLCTPDLRGTDPGDRPGLIELSGLTWRDGTLFAVGDSGSDDRVLALDGECRVRRGLPVTVAHVDVEDLASGPDGTLWLADTGDNGRRRASVALLGMGPDDRSRMLIRRLAYPDGPHDAEALLVGRDGRPVVVTKELLGDSGVYVPADGAASNAPAPSADTGHGVADTRAPRQLVRVATVRLGPTDTPGGPLPLANSVLVTGGAVSRDGTVCALRTYTDVYLYSAPDGDLVRALDRPVLRVPLPDQPQGEAMTFNDAGDLIAGSEAGYAVGSEAGDGPLPALPPLVVLRGAVGLVGAARPTGARVGRSPTEHSRPDEGAVGGAIAVAVGGAALAVAVGVAARVRRRR</sequence>
<name>A0A9X4M447_9ACTN</name>
<dbReference type="EMBL" id="JANRHA010000016">
    <property type="protein sequence ID" value="MDG3016720.1"/>
    <property type="molecule type" value="Genomic_DNA"/>
</dbReference>
<keyword evidence="1" id="KW-0812">Transmembrane</keyword>
<dbReference type="AlphaFoldDB" id="A0A9X4M447"/>
<feature type="transmembrane region" description="Helical" evidence="1">
    <location>
        <begin position="325"/>
        <end position="347"/>
    </location>
</feature>
<proteinExistence type="predicted"/>
<keyword evidence="1" id="KW-1133">Transmembrane helix</keyword>
<evidence type="ECO:0000313" key="2">
    <source>
        <dbReference type="EMBL" id="MDG3016720.1"/>
    </source>
</evidence>
<comment type="caution">
    <text evidence="2">The sequence shown here is derived from an EMBL/GenBank/DDBJ whole genome shotgun (WGS) entry which is preliminary data.</text>
</comment>
<evidence type="ECO:0000313" key="3">
    <source>
        <dbReference type="Proteomes" id="UP001152755"/>
    </source>
</evidence>
<organism evidence="2 3">
    <name type="scientific">Speluncibacter jeojiensis</name>
    <dbReference type="NCBI Taxonomy" id="2710754"/>
    <lineage>
        <taxon>Bacteria</taxon>
        <taxon>Bacillati</taxon>
        <taxon>Actinomycetota</taxon>
        <taxon>Actinomycetes</taxon>
        <taxon>Mycobacteriales</taxon>
        <taxon>Speluncibacteraceae</taxon>
        <taxon>Speluncibacter</taxon>
    </lineage>
</organism>